<protein>
    <submittedName>
        <fullName evidence="2">Putative secreted peptide</fullName>
    </submittedName>
</protein>
<proteinExistence type="predicted"/>
<organism evidence="2">
    <name type="scientific">Anopheles braziliensis</name>
    <dbReference type="NCBI Taxonomy" id="58242"/>
    <lineage>
        <taxon>Eukaryota</taxon>
        <taxon>Metazoa</taxon>
        <taxon>Ecdysozoa</taxon>
        <taxon>Arthropoda</taxon>
        <taxon>Hexapoda</taxon>
        <taxon>Insecta</taxon>
        <taxon>Pterygota</taxon>
        <taxon>Neoptera</taxon>
        <taxon>Endopterygota</taxon>
        <taxon>Diptera</taxon>
        <taxon>Nematocera</taxon>
        <taxon>Culicoidea</taxon>
        <taxon>Culicidae</taxon>
        <taxon>Anophelinae</taxon>
        <taxon>Anopheles</taxon>
    </lineage>
</organism>
<accession>A0A2M3ZWE0</accession>
<dbReference type="EMBL" id="GGFM01012078">
    <property type="protein sequence ID" value="MBW32829.1"/>
    <property type="molecule type" value="Transcribed_RNA"/>
</dbReference>
<sequence length="66" mass="7076">MQPCDRQLQSPVVLLVTLPVVAHVGEGAACNLLSQIEPTIVLGRQIEVRSTTGACHFGVSEESFRS</sequence>
<feature type="chain" id="PRO_5014947606" evidence="1">
    <location>
        <begin position="28"/>
        <end position="66"/>
    </location>
</feature>
<evidence type="ECO:0000313" key="2">
    <source>
        <dbReference type="EMBL" id="MBW32829.1"/>
    </source>
</evidence>
<keyword evidence="1" id="KW-0732">Signal</keyword>
<reference evidence="2" key="1">
    <citation type="submission" date="2018-01" db="EMBL/GenBank/DDBJ databases">
        <title>An insight into the sialome of Amazonian anophelines.</title>
        <authorList>
            <person name="Ribeiro J.M."/>
            <person name="Scarpassa V."/>
            <person name="Calvo E."/>
        </authorList>
    </citation>
    <scope>NUCLEOTIDE SEQUENCE</scope>
    <source>
        <tissue evidence="2">Salivary glands</tissue>
    </source>
</reference>
<dbReference type="AlphaFoldDB" id="A0A2M3ZWE0"/>
<feature type="signal peptide" evidence="1">
    <location>
        <begin position="1"/>
        <end position="27"/>
    </location>
</feature>
<evidence type="ECO:0000256" key="1">
    <source>
        <dbReference type="SAM" id="SignalP"/>
    </source>
</evidence>
<name>A0A2M3ZWE0_9DIPT</name>